<dbReference type="EMBL" id="ACXX02000010">
    <property type="protein sequence ID" value="EGD47041.1"/>
    <property type="molecule type" value="Genomic_DNA"/>
</dbReference>
<dbReference type="RefSeq" id="WP_004620637.1">
    <property type="nucleotide sequence ID" value="NZ_ACXX02000010.1"/>
</dbReference>
<evidence type="ECO:0000256" key="1">
    <source>
        <dbReference type="SAM" id="Coils"/>
    </source>
</evidence>
<organism evidence="2 3">
    <name type="scientific">Ruminiclostridium papyrosolvens DSM 2782</name>
    <dbReference type="NCBI Taxonomy" id="588581"/>
    <lineage>
        <taxon>Bacteria</taxon>
        <taxon>Bacillati</taxon>
        <taxon>Bacillota</taxon>
        <taxon>Clostridia</taxon>
        <taxon>Eubacteriales</taxon>
        <taxon>Oscillospiraceae</taxon>
        <taxon>Ruminiclostridium</taxon>
    </lineage>
</organism>
<keyword evidence="3" id="KW-1185">Reference proteome</keyword>
<name>F1TFA3_9FIRM</name>
<feature type="coiled-coil region" evidence="1">
    <location>
        <begin position="115"/>
        <end position="156"/>
    </location>
</feature>
<proteinExistence type="predicted"/>
<gene>
    <name evidence="2" type="ORF">Cpap_1237</name>
</gene>
<evidence type="ECO:0000313" key="2">
    <source>
        <dbReference type="EMBL" id="EGD47041.1"/>
    </source>
</evidence>
<sequence>MAKTQKYSEDQLLEAVIRFAEIEKKKIKATELAKWCRDNIEGLEEVRDYHFTRPVKEKDEKTGKIVECPKLCTVRMDEINKSRSLTVSVNTNLLLRASNIDTFMEQPTSSQRKMIVETRETVDKLLTKNTNLTRENEALRTENKSLKKDILSVSDKVDILKKTQEKLIKQVTYLMKKTDEEARKKMLSEMGIEDASIDLDVYTQSLQQNIDDVMDINKVLKNYIVTNTSNLDENVDINATSLNDKIMSGLDF</sequence>
<dbReference type="Proteomes" id="UP000003860">
    <property type="component" value="Unassembled WGS sequence"/>
</dbReference>
<dbReference type="STRING" id="588581.Cpap_1237"/>
<protein>
    <submittedName>
        <fullName evidence="2">Uncharacterized protein</fullName>
    </submittedName>
</protein>
<accession>F1TFA3</accession>
<dbReference type="AlphaFoldDB" id="F1TFA3"/>
<evidence type="ECO:0000313" key="3">
    <source>
        <dbReference type="Proteomes" id="UP000003860"/>
    </source>
</evidence>
<keyword evidence="1" id="KW-0175">Coiled coil</keyword>
<reference evidence="2" key="2">
    <citation type="submission" date="2011-01" db="EMBL/GenBank/DDBJ databases">
        <title>The Non-contiguous Finished genome of Clostridium papyrosolvens.</title>
        <authorList>
            <person name="Lucas S."/>
            <person name="Copeland A."/>
            <person name="Lapidus A."/>
            <person name="Cheng J.-F."/>
            <person name="Goodwin L."/>
            <person name="Pitluck S."/>
            <person name="Misra M."/>
            <person name="Chertkov O."/>
            <person name="Detter J.C."/>
            <person name="Han C."/>
            <person name="Tapia R."/>
            <person name="Land M."/>
            <person name="Hauser L."/>
            <person name="Kyrpides N."/>
            <person name="Ivanova N."/>
            <person name="Pagani I."/>
            <person name="Mouttaki H."/>
            <person name="He Z."/>
            <person name="Zhou J."/>
            <person name="Hemme C.L."/>
            <person name="Woyke T."/>
        </authorList>
    </citation>
    <scope>NUCLEOTIDE SEQUENCE [LARGE SCALE GENOMIC DNA]</scope>
    <source>
        <strain evidence="2">DSM 2782</strain>
    </source>
</reference>
<dbReference type="OrthoDB" id="10005554at2"/>
<reference evidence="2" key="1">
    <citation type="submission" date="2009-07" db="EMBL/GenBank/DDBJ databases">
        <authorList>
            <consortium name="US DOE Joint Genome Institute (JGI-PGF)"/>
            <person name="Lucas S."/>
            <person name="Copeland A."/>
            <person name="Lapidus A."/>
            <person name="Glavina del Rio T."/>
            <person name="Tice H."/>
            <person name="Bruce D."/>
            <person name="Goodwin L."/>
            <person name="Pitluck S."/>
            <person name="Larimer F."/>
            <person name="Land M.L."/>
            <person name="Mouttaki H."/>
            <person name="He Z."/>
            <person name="Zhou J."/>
            <person name="Hemme C.L."/>
        </authorList>
    </citation>
    <scope>NUCLEOTIDE SEQUENCE</scope>
    <source>
        <strain evidence="2">DSM 2782</strain>
    </source>
</reference>
<comment type="caution">
    <text evidence="2">The sequence shown here is derived from an EMBL/GenBank/DDBJ whole genome shotgun (WGS) entry which is preliminary data.</text>
</comment>